<comment type="caution">
    <text evidence="5">The sequence shown here is derived from an EMBL/GenBank/DDBJ whole genome shotgun (WGS) entry which is preliminary data.</text>
</comment>
<dbReference type="RefSeq" id="WP_166144362.1">
    <property type="nucleotide sequence ID" value="NZ_JAAOIW010000001.1"/>
</dbReference>
<dbReference type="Gene3D" id="3.10.350.10">
    <property type="entry name" value="LysM domain"/>
    <property type="match status" value="1"/>
</dbReference>
<dbReference type="SMART" id="SM01208">
    <property type="entry name" value="G5"/>
    <property type="match status" value="1"/>
</dbReference>
<keyword evidence="6" id="KW-1185">Reference proteome</keyword>
<dbReference type="InterPro" id="IPR050570">
    <property type="entry name" value="Cell_wall_metabolism_enzyme"/>
</dbReference>
<dbReference type="EMBL" id="JAAOIW010000001">
    <property type="protein sequence ID" value="NHN28222.1"/>
    <property type="molecule type" value="Genomic_DNA"/>
</dbReference>
<evidence type="ECO:0000313" key="5">
    <source>
        <dbReference type="EMBL" id="NHN28222.1"/>
    </source>
</evidence>
<dbReference type="Pfam" id="PF01476">
    <property type="entry name" value="LysM"/>
    <property type="match status" value="1"/>
</dbReference>
<gene>
    <name evidence="5" type="ORF">G9U52_00090</name>
</gene>
<dbReference type="InterPro" id="IPR036779">
    <property type="entry name" value="LysM_dom_sf"/>
</dbReference>
<dbReference type="CDD" id="cd12797">
    <property type="entry name" value="M23_peptidase"/>
    <property type="match status" value="1"/>
</dbReference>
<dbReference type="SUPFAM" id="SSF51261">
    <property type="entry name" value="Duplicated hybrid motif"/>
    <property type="match status" value="1"/>
</dbReference>
<reference evidence="5" key="1">
    <citation type="submission" date="2020-03" db="EMBL/GenBank/DDBJ databases">
        <title>Draft sequencing of Paenibacilllus sp. S3N08.</title>
        <authorList>
            <person name="Kim D.-U."/>
        </authorList>
    </citation>
    <scope>NUCLEOTIDE SEQUENCE</scope>
    <source>
        <strain evidence="5">S3N08</strain>
    </source>
</reference>
<dbReference type="InterPro" id="IPR011055">
    <property type="entry name" value="Dup_hybrid_motif"/>
</dbReference>
<dbReference type="PANTHER" id="PTHR21666:SF270">
    <property type="entry name" value="MUREIN HYDROLASE ACTIVATOR ENVC"/>
    <property type="match status" value="1"/>
</dbReference>
<dbReference type="PANTHER" id="PTHR21666">
    <property type="entry name" value="PEPTIDASE-RELATED"/>
    <property type="match status" value="1"/>
</dbReference>
<evidence type="ECO:0000256" key="2">
    <source>
        <dbReference type="SAM" id="Phobius"/>
    </source>
</evidence>
<dbReference type="InterPro" id="IPR018392">
    <property type="entry name" value="LysM"/>
</dbReference>
<feature type="domain" description="LysM" evidence="4">
    <location>
        <begin position="211"/>
        <end position="255"/>
    </location>
</feature>
<evidence type="ECO:0000259" key="4">
    <source>
        <dbReference type="PROSITE" id="PS51782"/>
    </source>
</evidence>
<dbReference type="Gene3D" id="2.20.230.10">
    <property type="entry name" value="Resuscitation-promoting factor rpfb"/>
    <property type="match status" value="1"/>
</dbReference>
<sequence length="470" mass="51836">MNFSLGYLATGRFRWVVYATIFSLVITIIFWGQGYVKDHMVERYLVYKNGEKLGAVSNPEVINIWLEQKQKELSTKNPQVILVADAGGLTYSYEKAFRAKIDNSSVIHRLENGLLLKATGVEIQIDGKPVGTVKDTDTAQGILDQIKSKYTPERKVLALSLNESQKAGKPMVETNDFLQKVSMVKVNTNPENITTPEKVASMLESGNAQPVTYTVQAGDCVSCIAKKFNISSDVIYQNNSWIENDFIKIGEQLDLTVLQPMLSVKTVETRTDALEIPLGVIYEKDDAMRAGTSEIVAEGKNGLKKVVYRVTKINGRLVEEVPIDETLVEAPIDKIVKQGTKVVKGNGTGSFAWPIYGAKLTSEFGKRWGKLHAGTDTVSSNRTIMSADHGKVIFAGEKSGYGNCIMIDHQNGYTTLYAHLSKIEVTDGQLIEKGEKIGVMGSTGDSTGVHLHFEIQKDGQQENPLKYLSK</sequence>
<keyword evidence="2" id="KW-1133">Transmembrane helix</keyword>
<proteinExistence type="predicted"/>
<dbReference type="CDD" id="cd00118">
    <property type="entry name" value="LysM"/>
    <property type="match status" value="1"/>
</dbReference>
<evidence type="ECO:0000313" key="6">
    <source>
        <dbReference type="Proteomes" id="UP001165962"/>
    </source>
</evidence>
<dbReference type="Proteomes" id="UP001165962">
    <property type="component" value="Unassembled WGS sequence"/>
</dbReference>
<dbReference type="InterPro" id="IPR016047">
    <property type="entry name" value="M23ase_b-sheet_dom"/>
</dbReference>
<dbReference type="Gene3D" id="2.70.70.10">
    <property type="entry name" value="Glucose Permease (Domain IIA)"/>
    <property type="match status" value="1"/>
</dbReference>
<dbReference type="SMART" id="SM00257">
    <property type="entry name" value="LysM"/>
    <property type="match status" value="1"/>
</dbReference>
<feature type="transmembrane region" description="Helical" evidence="2">
    <location>
        <begin position="15"/>
        <end position="36"/>
    </location>
</feature>
<accession>A0ABX0IWE2</accession>
<name>A0ABX0IWE2_9BACL</name>
<feature type="domain" description="G5" evidence="3">
    <location>
        <begin position="261"/>
        <end position="342"/>
    </location>
</feature>
<keyword evidence="2" id="KW-0812">Transmembrane</keyword>
<evidence type="ECO:0000256" key="1">
    <source>
        <dbReference type="ARBA" id="ARBA00022729"/>
    </source>
</evidence>
<dbReference type="Pfam" id="PF01551">
    <property type="entry name" value="Peptidase_M23"/>
    <property type="match status" value="1"/>
</dbReference>
<keyword evidence="2" id="KW-0472">Membrane</keyword>
<dbReference type="Pfam" id="PF07501">
    <property type="entry name" value="G5"/>
    <property type="match status" value="1"/>
</dbReference>
<dbReference type="InterPro" id="IPR011098">
    <property type="entry name" value="G5_dom"/>
</dbReference>
<evidence type="ECO:0000259" key="3">
    <source>
        <dbReference type="PROSITE" id="PS51109"/>
    </source>
</evidence>
<protein>
    <submittedName>
        <fullName evidence="5">Peptidoglycan DD-metalloendopeptidase family protein</fullName>
    </submittedName>
</protein>
<dbReference type="PROSITE" id="PS51782">
    <property type="entry name" value="LYSM"/>
    <property type="match status" value="1"/>
</dbReference>
<keyword evidence="1" id="KW-0732">Signal</keyword>
<dbReference type="SUPFAM" id="SSF54106">
    <property type="entry name" value="LysM domain"/>
    <property type="match status" value="1"/>
</dbReference>
<organism evidence="5 6">
    <name type="scientific">Paenibacillus agricola</name>
    <dbReference type="NCBI Taxonomy" id="2716264"/>
    <lineage>
        <taxon>Bacteria</taxon>
        <taxon>Bacillati</taxon>
        <taxon>Bacillota</taxon>
        <taxon>Bacilli</taxon>
        <taxon>Bacillales</taxon>
        <taxon>Paenibacillaceae</taxon>
        <taxon>Paenibacillus</taxon>
    </lineage>
</organism>
<dbReference type="PROSITE" id="PS51109">
    <property type="entry name" value="G5"/>
    <property type="match status" value="1"/>
</dbReference>